<dbReference type="PANTHER" id="PTHR30097">
    <property type="entry name" value="CATION EFFLUX SYSTEM PROTEIN CUSB"/>
    <property type="match status" value="1"/>
</dbReference>
<name>A0ABR7WW51_9SPHI</name>
<comment type="caution">
    <text evidence="5">The sequence shown here is derived from an EMBL/GenBank/DDBJ whole genome shotgun (WGS) entry which is preliminary data.</text>
</comment>
<dbReference type="SUPFAM" id="SSF111369">
    <property type="entry name" value="HlyD-like secretion proteins"/>
    <property type="match status" value="1"/>
</dbReference>
<dbReference type="Gene3D" id="2.40.50.100">
    <property type="match status" value="1"/>
</dbReference>
<dbReference type="PANTHER" id="PTHR30097:SF4">
    <property type="entry name" value="SLR6042 PROTEIN"/>
    <property type="match status" value="1"/>
</dbReference>
<dbReference type="PROSITE" id="PS51257">
    <property type="entry name" value="PROKAR_LIPOPROTEIN"/>
    <property type="match status" value="1"/>
</dbReference>
<feature type="domain" description="CzcB-like barrel-sandwich hybrid" evidence="4">
    <location>
        <begin position="90"/>
        <end position="234"/>
    </location>
</feature>
<protein>
    <submittedName>
        <fullName evidence="5">Efflux RND transporter periplasmic adaptor subunit</fullName>
    </submittedName>
</protein>
<comment type="similarity">
    <text evidence="1">Belongs to the membrane fusion protein (MFP) (TC 8.A.1) family.</text>
</comment>
<dbReference type="RefSeq" id="WP_191191161.1">
    <property type="nucleotide sequence ID" value="NZ_JACWMY010000013.1"/>
</dbReference>
<gene>
    <name evidence="5" type="ORF">IDJ77_22075</name>
</gene>
<evidence type="ECO:0000313" key="6">
    <source>
        <dbReference type="Proteomes" id="UP000606600"/>
    </source>
</evidence>
<evidence type="ECO:0000256" key="1">
    <source>
        <dbReference type="ARBA" id="ARBA00009477"/>
    </source>
</evidence>
<sequence length="391" mass="43044">MKSITIKTYLQMSAITLATLSLFSCGGGKANKPEIKTADKPAAVNSMAVTLTDAQVKTAGIDTGHAVTRAVATTLKVTGAIDVPPQNMVSISFPMGGYLKSSQLLPGMHVSRGETIALMEDQQFIQLQQDYLTAKAKLNYAQKDFERQRDLNQSKANSDKVYQQAQADYESQKILVSSLAEKLRLIGMNPAKMTDGNITRSAAVRSPIDGYVSKVNVNIGKYVNPSDVLFEIVDPRDIHLALDVFEKDVTLLHQGQKVIAYTNSNPDKKYICKIVLIGKDLTDQRKTEVHCHFEQYDKTLLPGTFMNAEIEVTANNALTLPEDAIVNYENKSYAFKVTGKNAYEMIMVKPGVTKDGYMELAASGTELRNITFVTKGAYSLLMKMKNTGEDE</sequence>
<keyword evidence="3" id="KW-0732">Signal</keyword>
<feature type="signal peptide" evidence="3">
    <location>
        <begin position="1"/>
        <end position="18"/>
    </location>
</feature>
<keyword evidence="6" id="KW-1185">Reference proteome</keyword>
<dbReference type="InterPro" id="IPR051909">
    <property type="entry name" value="MFP_Cation_Efflux"/>
</dbReference>
<evidence type="ECO:0000313" key="5">
    <source>
        <dbReference type="EMBL" id="MBD1366518.1"/>
    </source>
</evidence>
<reference evidence="5 6" key="1">
    <citation type="submission" date="2020-09" db="EMBL/GenBank/DDBJ databases">
        <title>Novel species of Mucilaginibacter isolated from a glacier on the Tibetan Plateau.</title>
        <authorList>
            <person name="Liu Q."/>
            <person name="Xin Y.-H."/>
        </authorList>
    </citation>
    <scope>NUCLEOTIDE SEQUENCE [LARGE SCALE GENOMIC DNA]</scope>
    <source>
        <strain evidence="5 6">ZT4R22</strain>
    </source>
</reference>
<dbReference type="InterPro" id="IPR058647">
    <property type="entry name" value="BSH_CzcB-like"/>
</dbReference>
<dbReference type="Gene3D" id="1.10.287.470">
    <property type="entry name" value="Helix hairpin bin"/>
    <property type="match status" value="1"/>
</dbReference>
<organism evidence="5 6">
    <name type="scientific">Mucilaginibacter pankratovii</name>
    <dbReference type="NCBI Taxonomy" id="2772110"/>
    <lineage>
        <taxon>Bacteria</taxon>
        <taxon>Pseudomonadati</taxon>
        <taxon>Bacteroidota</taxon>
        <taxon>Sphingobacteriia</taxon>
        <taxon>Sphingobacteriales</taxon>
        <taxon>Sphingobacteriaceae</taxon>
        <taxon>Mucilaginibacter</taxon>
    </lineage>
</organism>
<feature type="chain" id="PRO_5045085861" evidence="3">
    <location>
        <begin position="19"/>
        <end position="391"/>
    </location>
</feature>
<evidence type="ECO:0000256" key="3">
    <source>
        <dbReference type="SAM" id="SignalP"/>
    </source>
</evidence>
<dbReference type="Gene3D" id="2.40.420.20">
    <property type="match status" value="1"/>
</dbReference>
<dbReference type="Gene3D" id="2.40.30.170">
    <property type="match status" value="1"/>
</dbReference>
<dbReference type="EMBL" id="JACWMY010000013">
    <property type="protein sequence ID" value="MBD1366518.1"/>
    <property type="molecule type" value="Genomic_DNA"/>
</dbReference>
<keyword evidence="2" id="KW-0813">Transport</keyword>
<dbReference type="Proteomes" id="UP000606600">
    <property type="component" value="Unassembled WGS sequence"/>
</dbReference>
<evidence type="ECO:0000256" key="2">
    <source>
        <dbReference type="ARBA" id="ARBA00022448"/>
    </source>
</evidence>
<dbReference type="InterPro" id="IPR006143">
    <property type="entry name" value="RND_pump_MFP"/>
</dbReference>
<accession>A0ABR7WW51</accession>
<evidence type="ECO:0000259" key="4">
    <source>
        <dbReference type="Pfam" id="PF25973"/>
    </source>
</evidence>
<proteinExistence type="inferred from homology"/>
<dbReference type="NCBIfam" id="TIGR01730">
    <property type="entry name" value="RND_mfp"/>
    <property type="match status" value="1"/>
</dbReference>
<dbReference type="Pfam" id="PF25973">
    <property type="entry name" value="BSH_CzcB"/>
    <property type="match status" value="1"/>
</dbReference>